<feature type="region of interest" description="Disordered" evidence="1">
    <location>
        <begin position="24"/>
        <end position="97"/>
    </location>
</feature>
<gene>
    <name evidence="2" type="ORF">L9F63_000154</name>
</gene>
<proteinExistence type="predicted"/>
<dbReference type="EMBL" id="JASPKZ010000005">
    <property type="protein sequence ID" value="KAJ9601683.1"/>
    <property type="molecule type" value="Genomic_DNA"/>
</dbReference>
<evidence type="ECO:0000313" key="3">
    <source>
        <dbReference type="Proteomes" id="UP001233999"/>
    </source>
</evidence>
<evidence type="ECO:0000313" key="2">
    <source>
        <dbReference type="EMBL" id="KAJ9601683.1"/>
    </source>
</evidence>
<comment type="caution">
    <text evidence="2">The sequence shown here is derived from an EMBL/GenBank/DDBJ whole genome shotgun (WGS) entry which is preliminary data.</text>
</comment>
<feature type="compositionally biased region" description="Acidic residues" evidence="1">
    <location>
        <begin position="57"/>
        <end position="71"/>
    </location>
</feature>
<feature type="compositionally biased region" description="Polar residues" evidence="1">
    <location>
        <begin position="79"/>
        <end position="89"/>
    </location>
</feature>
<reference evidence="2" key="1">
    <citation type="journal article" date="2023" name="IScience">
        <title>Live-bearing cockroach genome reveals convergent evolutionary mechanisms linked to viviparity in insects and beyond.</title>
        <authorList>
            <person name="Fouks B."/>
            <person name="Harrison M.C."/>
            <person name="Mikhailova A.A."/>
            <person name="Marchal E."/>
            <person name="English S."/>
            <person name="Carruthers M."/>
            <person name="Jennings E.C."/>
            <person name="Chiamaka E.L."/>
            <person name="Frigard R.A."/>
            <person name="Pippel M."/>
            <person name="Attardo G.M."/>
            <person name="Benoit J.B."/>
            <person name="Bornberg-Bauer E."/>
            <person name="Tobe S.S."/>
        </authorList>
    </citation>
    <scope>NUCLEOTIDE SEQUENCE</scope>
    <source>
        <strain evidence="2">Stay&amp;Tobe</strain>
    </source>
</reference>
<reference evidence="2" key="2">
    <citation type="submission" date="2023-05" db="EMBL/GenBank/DDBJ databases">
        <authorList>
            <person name="Fouks B."/>
        </authorList>
    </citation>
    <scope>NUCLEOTIDE SEQUENCE</scope>
    <source>
        <strain evidence="2">Stay&amp;Tobe</strain>
        <tissue evidence="2">Testes</tissue>
    </source>
</reference>
<feature type="region of interest" description="Disordered" evidence="1">
    <location>
        <begin position="109"/>
        <end position="196"/>
    </location>
</feature>
<evidence type="ECO:0000256" key="1">
    <source>
        <dbReference type="SAM" id="MobiDB-lite"/>
    </source>
</evidence>
<protein>
    <submittedName>
        <fullName evidence="2">Uncharacterized protein</fullName>
    </submittedName>
</protein>
<accession>A0AAD8AM93</accession>
<name>A0AAD8AM93_DIPPU</name>
<keyword evidence="3" id="KW-1185">Reference proteome</keyword>
<dbReference type="AlphaFoldDB" id="A0AAD8AM93"/>
<organism evidence="2 3">
    <name type="scientific">Diploptera punctata</name>
    <name type="common">Pacific beetle cockroach</name>
    <dbReference type="NCBI Taxonomy" id="6984"/>
    <lineage>
        <taxon>Eukaryota</taxon>
        <taxon>Metazoa</taxon>
        <taxon>Ecdysozoa</taxon>
        <taxon>Arthropoda</taxon>
        <taxon>Hexapoda</taxon>
        <taxon>Insecta</taxon>
        <taxon>Pterygota</taxon>
        <taxon>Neoptera</taxon>
        <taxon>Polyneoptera</taxon>
        <taxon>Dictyoptera</taxon>
        <taxon>Blattodea</taxon>
        <taxon>Blaberoidea</taxon>
        <taxon>Blaberidae</taxon>
        <taxon>Diplopterinae</taxon>
        <taxon>Diploptera</taxon>
    </lineage>
</organism>
<dbReference type="Proteomes" id="UP001233999">
    <property type="component" value="Unassembled WGS sequence"/>
</dbReference>
<sequence length="208" mass="23111">MDTSNNPFASDSVPFQKPGLLLDLGAGGDVFKQNGTSPSANDLYFMDRPSNGKGNFDDDDFGPETDVDAVDDVLLSPTKIANNPKNNNPFEDDMGKRAFEADLEIQRQQTSDFDPIMETRQETPTPPADAVPGVTNLVPEPDNVAESGEDSEDEWNYFSVKPKAETEDTNQQTTQEVCEKSAEELEDEENMESRLNPMLLNLCHHQHR</sequence>